<evidence type="ECO:0000313" key="2">
    <source>
        <dbReference type="Proteomes" id="UP001060085"/>
    </source>
</evidence>
<comment type="caution">
    <text evidence="1">The sequence shown here is derived from an EMBL/GenBank/DDBJ whole genome shotgun (WGS) entry which is preliminary data.</text>
</comment>
<protein>
    <submittedName>
        <fullName evidence="1">Uncharacterized protein</fullName>
    </submittedName>
</protein>
<sequence>MKRWGFKSMPASHGASLSHRSIGSTGQRDATGKVPGAEGNFVFIKDSVFKKPDIYLLPFPTYFAPEDEDPDTLELLLADVGGYRSIHGSRLNTGLIGSKYLAHLQGGVFVVFFVLLGSFCLTKESAMMLWKVEKYCSCFGVLNCWLLVFTTLVGDGKWNILIILVLGALAG</sequence>
<reference evidence="2" key="1">
    <citation type="journal article" date="2023" name="Nat. Plants">
        <title>Single-cell RNA sequencing provides a high-resolution roadmap for understanding the multicellular compartmentation of specialized metabolism.</title>
        <authorList>
            <person name="Sun S."/>
            <person name="Shen X."/>
            <person name="Li Y."/>
            <person name="Li Y."/>
            <person name="Wang S."/>
            <person name="Li R."/>
            <person name="Zhang H."/>
            <person name="Shen G."/>
            <person name="Guo B."/>
            <person name="Wei J."/>
            <person name="Xu J."/>
            <person name="St-Pierre B."/>
            <person name="Chen S."/>
            <person name="Sun C."/>
        </authorList>
    </citation>
    <scope>NUCLEOTIDE SEQUENCE [LARGE SCALE GENOMIC DNA]</scope>
</reference>
<dbReference type="EMBL" id="CM044703">
    <property type="protein sequence ID" value="KAI5672085.1"/>
    <property type="molecule type" value="Genomic_DNA"/>
</dbReference>
<name>A0ACC0BHG6_CATRO</name>
<accession>A0ACC0BHG6</accession>
<organism evidence="1 2">
    <name type="scientific">Catharanthus roseus</name>
    <name type="common">Madagascar periwinkle</name>
    <name type="synonym">Vinca rosea</name>
    <dbReference type="NCBI Taxonomy" id="4058"/>
    <lineage>
        <taxon>Eukaryota</taxon>
        <taxon>Viridiplantae</taxon>
        <taxon>Streptophyta</taxon>
        <taxon>Embryophyta</taxon>
        <taxon>Tracheophyta</taxon>
        <taxon>Spermatophyta</taxon>
        <taxon>Magnoliopsida</taxon>
        <taxon>eudicotyledons</taxon>
        <taxon>Gunneridae</taxon>
        <taxon>Pentapetalae</taxon>
        <taxon>asterids</taxon>
        <taxon>lamiids</taxon>
        <taxon>Gentianales</taxon>
        <taxon>Apocynaceae</taxon>
        <taxon>Rauvolfioideae</taxon>
        <taxon>Vinceae</taxon>
        <taxon>Catharanthinae</taxon>
        <taxon>Catharanthus</taxon>
    </lineage>
</organism>
<proteinExistence type="predicted"/>
<keyword evidence="2" id="KW-1185">Reference proteome</keyword>
<dbReference type="Proteomes" id="UP001060085">
    <property type="component" value="Linkage Group LG03"/>
</dbReference>
<evidence type="ECO:0000313" key="1">
    <source>
        <dbReference type="EMBL" id="KAI5672085.1"/>
    </source>
</evidence>
<gene>
    <name evidence="1" type="ORF">M9H77_12449</name>
</gene>